<evidence type="ECO:0000313" key="5">
    <source>
        <dbReference type="EMBL" id="GGK04265.1"/>
    </source>
</evidence>
<keyword evidence="1" id="KW-0732">Signal</keyword>
<name>A0A8J3BHM7_9ACTN</name>
<feature type="domain" description="DUF4352" evidence="4">
    <location>
        <begin position="84"/>
        <end position="208"/>
    </location>
</feature>
<dbReference type="RefSeq" id="WP_189171522.1">
    <property type="nucleotide sequence ID" value="NZ_BMQB01000009.1"/>
</dbReference>
<feature type="transmembrane region" description="Helical" evidence="3">
    <location>
        <begin position="26"/>
        <end position="47"/>
    </location>
</feature>
<reference evidence="5" key="2">
    <citation type="submission" date="2020-09" db="EMBL/GenBank/DDBJ databases">
        <authorList>
            <person name="Sun Q."/>
            <person name="Ohkuma M."/>
        </authorList>
    </citation>
    <scope>NUCLEOTIDE SEQUENCE</scope>
    <source>
        <strain evidence="5">JCM 3090</strain>
    </source>
</reference>
<dbReference type="Gene3D" id="2.60.40.1240">
    <property type="match status" value="1"/>
</dbReference>
<dbReference type="InterPro" id="IPR029051">
    <property type="entry name" value="DUF4352"/>
</dbReference>
<accession>A0A8J3BHM7</accession>
<gene>
    <name evidence="5" type="ORF">GCM10010123_37780</name>
</gene>
<keyword evidence="3" id="KW-0472">Membrane</keyword>
<dbReference type="AlphaFoldDB" id="A0A8J3BHM7"/>
<organism evidence="5 6">
    <name type="scientific">Pilimelia anulata</name>
    <dbReference type="NCBI Taxonomy" id="53371"/>
    <lineage>
        <taxon>Bacteria</taxon>
        <taxon>Bacillati</taxon>
        <taxon>Actinomycetota</taxon>
        <taxon>Actinomycetes</taxon>
        <taxon>Micromonosporales</taxon>
        <taxon>Micromonosporaceae</taxon>
        <taxon>Pilimelia</taxon>
    </lineage>
</organism>
<feature type="region of interest" description="Disordered" evidence="2">
    <location>
        <begin position="1"/>
        <end position="24"/>
    </location>
</feature>
<proteinExistence type="predicted"/>
<evidence type="ECO:0000256" key="3">
    <source>
        <dbReference type="SAM" id="Phobius"/>
    </source>
</evidence>
<evidence type="ECO:0000313" key="6">
    <source>
        <dbReference type="Proteomes" id="UP000649739"/>
    </source>
</evidence>
<sequence>MHNPQQSQPTPHPAPPPPAKKRKTPWLIAGGAVLVLCCGGGIVAAAVGSNTAATDVAAPTTGEDGTPPAGKKADSAPKKQGTPGVGAPVRDGKFEFVITAKPACGKTTVGPELLAQKAQGVYCFIPVKVRNIGKESQMFTGANQKATDSKGLEFSNDTGAELLANEGAPTFLKDINPGNSVSGRLVFDVAKGTTLVKIELHDSAFSGGVTVALA</sequence>
<evidence type="ECO:0000259" key="4">
    <source>
        <dbReference type="Pfam" id="PF11611"/>
    </source>
</evidence>
<protein>
    <submittedName>
        <fullName evidence="5">Mpr protein</fullName>
    </submittedName>
</protein>
<keyword evidence="6" id="KW-1185">Reference proteome</keyword>
<feature type="region of interest" description="Disordered" evidence="2">
    <location>
        <begin position="58"/>
        <end position="88"/>
    </location>
</feature>
<dbReference type="InterPro" id="IPR029050">
    <property type="entry name" value="Immunoprotect_excell_Ig-like"/>
</dbReference>
<reference evidence="5" key="1">
    <citation type="journal article" date="2014" name="Int. J. Syst. Evol. Microbiol.">
        <title>Complete genome sequence of Corynebacterium casei LMG S-19264T (=DSM 44701T), isolated from a smear-ripened cheese.</title>
        <authorList>
            <consortium name="US DOE Joint Genome Institute (JGI-PGF)"/>
            <person name="Walter F."/>
            <person name="Albersmeier A."/>
            <person name="Kalinowski J."/>
            <person name="Ruckert C."/>
        </authorList>
    </citation>
    <scope>NUCLEOTIDE SEQUENCE</scope>
    <source>
        <strain evidence="5">JCM 3090</strain>
    </source>
</reference>
<dbReference type="EMBL" id="BMQB01000009">
    <property type="protein sequence ID" value="GGK04265.1"/>
    <property type="molecule type" value="Genomic_DNA"/>
</dbReference>
<keyword evidence="3" id="KW-1133">Transmembrane helix</keyword>
<comment type="caution">
    <text evidence="5">The sequence shown here is derived from an EMBL/GenBank/DDBJ whole genome shotgun (WGS) entry which is preliminary data.</text>
</comment>
<dbReference type="Pfam" id="PF11611">
    <property type="entry name" value="DUF4352"/>
    <property type="match status" value="1"/>
</dbReference>
<evidence type="ECO:0000256" key="1">
    <source>
        <dbReference type="ARBA" id="ARBA00022729"/>
    </source>
</evidence>
<evidence type="ECO:0000256" key="2">
    <source>
        <dbReference type="SAM" id="MobiDB-lite"/>
    </source>
</evidence>
<keyword evidence="3" id="KW-0812">Transmembrane</keyword>
<dbReference type="Proteomes" id="UP000649739">
    <property type="component" value="Unassembled WGS sequence"/>
</dbReference>